<dbReference type="GO" id="GO:0016491">
    <property type="term" value="F:oxidoreductase activity"/>
    <property type="evidence" value="ECO:0007669"/>
    <property type="project" value="UniProtKB-KW"/>
</dbReference>
<dbReference type="RefSeq" id="WP_133578191.1">
    <property type="nucleotide sequence ID" value="NZ_SNYC01000009.1"/>
</dbReference>
<dbReference type="EMBL" id="SNYC01000009">
    <property type="protein sequence ID" value="TDQ06328.1"/>
    <property type="molecule type" value="Genomic_DNA"/>
</dbReference>
<proteinExistence type="predicted"/>
<dbReference type="InterPro" id="IPR050097">
    <property type="entry name" value="Ferredoxin-NADP_redctase_2"/>
</dbReference>
<feature type="domain" description="FAD/NAD(P)-binding" evidence="3">
    <location>
        <begin position="7"/>
        <end position="285"/>
    </location>
</feature>
<evidence type="ECO:0000313" key="5">
    <source>
        <dbReference type="Proteomes" id="UP000295620"/>
    </source>
</evidence>
<dbReference type="SUPFAM" id="SSF51905">
    <property type="entry name" value="FAD/NAD(P)-binding domain"/>
    <property type="match status" value="1"/>
</dbReference>
<dbReference type="InterPro" id="IPR036188">
    <property type="entry name" value="FAD/NAD-bd_sf"/>
</dbReference>
<protein>
    <submittedName>
        <fullName evidence="4">Thioredoxin reductase</fullName>
    </submittedName>
</protein>
<dbReference type="PRINTS" id="PR00469">
    <property type="entry name" value="PNDRDTASEII"/>
</dbReference>
<dbReference type="Pfam" id="PF07992">
    <property type="entry name" value="Pyr_redox_2"/>
    <property type="match status" value="1"/>
</dbReference>
<accession>A0A4R6SSF2</accession>
<dbReference type="Proteomes" id="UP000295620">
    <property type="component" value="Unassembled WGS sequence"/>
</dbReference>
<dbReference type="PRINTS" id="PR00368">
    <property type="entry name" value="FADPNR"/>
</dbReference>
<dbReference type="OrthoDB" id="9806179at2"/>
<evidence type="ECO:0000256" key="2">
    <source>
        <dbReference type="ARBA" id="ARBA00023002"/>
    </source>
</evidence>
<reference evidence="4 5" key="1">
    <citation type="submission" date="2019-03" db="EMBL/GenBank/DDBJ databases">
        <title>Genomic Encyclopedia of Archaeal and Bacterial Type Strains, Phase II (KMG-II): from individual species to whole genera.</title>
        <authorList>
            <person name="Goeker M."/>
        </authorList>
    </citation>
    <scope>NUCLEOTIDE SEQUENCE [LARGE SCALE GENOMIC DNA]</scope>
    <source>
        <strain evidence="4 5">DSM 19035</strain>
    </source>
</reference>
<keyword evidence="5" id="KW-1185">Reference proteome</keyword>
<keyword evidence="1" id="KW-0285">Flavoprotein</keyword>
<evidence type="ECO:0000259" key="3">
    <source>
        <dbReference type="Pfam" id="PF07992"/>
    </source>
</evidence>
<dbReference type="InterPro" id="IPR023753">
    <property type="entry name" value="FAD/NAD-binding_dom"/>
</dbReference>
<evidence type="ECO:0000256" key="1">
    <source>
        <dbReference type="ARBA" id="ARBA00022630"/>
    </source>
</evidence>
<organism evidence="4 5">
    <name type="scientific">Pedobacter metabolipauper</name>
    <dbReference type="NCBI Taxonomy" id="425513"/>
    <lineage>
        <taxon>Bacteria</taxon>
        <taxon>Pseudomonadati</taxon>
        <taxon>Bacteroidota</taxon>
        <taxon>Sphingobacteriia</taxon>
        <taxon>Sphingobacteriales</taxon>
        <taxon>Sphingobacteriaceae</taxon>
        <taxon>Pedobacter</taxon>
    </lineage>
</organism>
<keyword evidence="2" id="KW-0560">Oxidoreductase</keyword>
<evidence type="ECO:0000313" key="4">
    <source>
        <dbReference type="EMBL" id="TDQ06328.1"/>
    </source>
</evidence>
<name>A0A4R6SSF2_9SPHI</name>
<gene>
    <name evidence="4" type="ORF">ATK78_4398</name>
</gene>
<dbReference type="Gene3D" id="3.50.50.60">
    <property type="entry name" value="FAD/NAD(P)-binding domain"/>
    <property type="match status" value="2"/>
</dbReference>
<comment type="caution">
    <text evidence="4">The sequence shown here is derived from an EMBL/GenBank/DDBJ whole genome shotgun (WGS) entry which is preliminary data.</text>
</comment>
<sequence length="301" mass="32468">MLATKKYDVVIIGGSYAGLSAGMALGRAIRNVLIVDGGKPCNIQTPHSHNFLTQDGNTPARIAAIAKEQLSAYPTVEYRNGLVTTINGKNSQFEVSLSSGENVQAKKLLFATGIKDVMPDIPGFAESWGISVIHCPYCHGYEYREQPTGILINGDMAFEFGRLINHWAGELSIFTNGKSTISAEHRSELAALNIIVNEKEIKTIDHSNGSIKQLMFKDGSAASIDAMYARLPFEQHCQIPKELGCALDENGYIQVDDFQKTTVPGIYAAGDNTTPFRAVAMAVSAGSRSGAMVNHELIAGK</sequence>
<dbReference type="PANTHER" id="PTHR48105">
    <property type="entry name" value="THIOREDOXIN REDUCTASE 1-RELATED-RELATED"/>
    <property type="match status" value="1"/>
</dbReference>
<dbReference type="AlphaFoldDB" id="A0A4R6SSF2"/>